<organism evidence="1 2">
    <name type="scientific">Burkholderia ambifaria IOP40-10</name>
    <dbReference type="NCBI Taxonomy" id="396596"/>
    <lineage>
        <taxon>Bacteria</taxon>
        <taxon>Pseudomonadati</taxon>
        <taxon>Pseudomonadota</taxon>
        <taxon>Betaproteobacteria</taxon>
        <taxon>Burkholderiales</taxon>
        <taxon>Burkholderiaceae</taxon>
        <taxon>Burkholderia</taxon>
        <taxon>Burkholderia cepacia complex</taxon>
    </lineage>
</organism>
<gene>
    <name evidence="1" type="ORF">BamIOP4010DRAFT_6369</name>
</gene>
<sequence length="51" mass="4696">MPMKPSRGSRGALAALLVAVSVALSGCGILGCGGAATNGAAAGGCSAGMRF</sequence>
<evidence type="ECO:0000313" key="2">
    <source>
        <dbReference type="Proteomes" id="UP000005463"/>
    </source>
</evidence>
<evidence type="ECO:0008006" key="3">
    <source>
        <dbReference type="Google" id="ProtNLM"/>
    </source>
</evidence>
<reference evidence="1 2" key="1">
    <citation type="submission" date="2008-03" db="EMBL/GenBank/DDBJ databases">
        <title>Sequencing of the draft genome and assembly of Burkholderia ambifaria IOP40-10.</title>
        <authorList>
            <consortium name="US DOE Joint Genome Institute (JGI-PGF)"/>
            <person name="Copeland A."/>
            <person name="Lucas S."/>
            <person name="Lapidus A."/>
            <person name="Glavina del Rio T."/>
            <person name="Dalin E."/>
            <person name="Tice H."/>
            <person name="Bruce D."/>
            <person name="Goodwin L."/>
            <person name="Pitluck S."/>
            <person name="Larimer F."/>
            <person name="Land M.L."/>
            <person name="Hauser L."/>
            <person name="Tiedje J."/>
            <person name="Richardson P."/>
        </authorList>
    </citation>
    <scope>NUCLEOTIDE SEQUENCE [LARGE SCALE GENOMIC DNA]</scope>
    <source>
        <strain evidence="1 2">IOP40-10</strain>
    </source>
</reference>
<dbReference type="AlphaFoldDB" id="B1FQQ8"/>
<dbReference type="PROSITE" id="PS51257">
    <property type="entry name" value="PROKAR_LIPOPROTEIN"/>
    <property type="match status" value="1"/>
</dbReference>
<name>B1FQQ8_9BURK</name>
<dbReference type="EMBL" id="ABLC01000344">
    <property type="protein sequence ID" value="EDT00115.1"/>
    <property type="molecule type" value="Genomic_DNA"/>
</dbReference>
<dbReference type="Proteomes" id="UP000005463">
    <property type="component" value="Unassembled WGS sequence"/>
</dbReference>
<comment type="caution">
    <text evidence="1">The sequence shown here is derived from an EMBL/GenBank/DDBJ whole genome shotgun (WGS) entry which is preliminary data.</text>
</comment>
<proteinExistence type="predicted"/>
<dbReference type="PATRIC" id="fig|396596.7.peg.790"/>
<accession>B1FQQ8</accession>
<evidence type="ECO:0000313" key="1">
    <source>
        <dbReference type="EMBL" id="EDT00115.1"/>
    </source>
</evidence>
<protein>
    <recommendedName>
        <fullName evidence="3">Lipoprotein</fullName>
    </recommendedName>
</protein>